<dbReference type="InterPro" id="IPR010736">
    <property type="entry name" value="SHIPPO-rpt"/>
</dbReference>
<dbReference type="PANTHER" id="PTHR21580:SF28">
    <property type="entry name" value="BOREALIN N-TERMINAL DOMAIN-CONTAINING PROTEIN-RELATED"/>
    <property type="match status" value="1"/>
</dbReference>
<evidence type="ECO:0000313" key="3">
    <source>
        <dbReference type="Proteomes" id="UP000683925"/>
    </source>
</evidence>
<evidence type="ECO:0008006" key="4">
    <source>
        <dbReference type="Google" id="ProtNLM"/>
    </source>
</evidence>
<dbReference type="AlphaFoldDB" id="A0A8S1VCU5"/>
<dbReference type="OMA" id="YQYCKEL"/>
<evidence type="ECO:0000256" key="1">
    <source>
        <dbReference type="SAM" id="MobiDB-lite"/>
    </source>
</evidence>
<comment type="caution">
    <text evidence="2">The sequence shown here is derived from an EMBL/GenBank/DDBJ whole genome shotgun (WGS) entry which is preliminary data.</text>
</comment>
<gene>
    <name evidence="2" type="ORF">POCTA_138.1.T0600282</name>
</gene>
<dbReference type="PANTHER" id="PTHR21580">
    <property type="entry name" value="SHIPPO-1-RELATED"/>
    <property type="match status" value="1"/>
</dbReference>
<dbReference type="Proteomes" id="UP000683925">
    <property type="component" value="Unassembled WGS sequence"/>
</dbReference>
<reference evidence="2" key="1">
    <citation type="submission" date="2021-01" db="EMBL/GenBank/DDBJ databases">
        <authorList>
            <consortium name="Genoscope - CEA"/>
            <person name="William W."/>
        </authorList>
    </citation>
    <scope>NUCLEOTIDE SEQUENCE</scope>
</reference>
<sequence>MPINLWFPVEYQYCKELVDILQIRQIWKLGQSSQLRQIEKRAAGIGKGTKTDFTKVAFATPSPQQYNLSSDVESNLKKQKGNKFGMSREKMASTGILGNLNLKTPAPGTYDLGSTLSDIRYSMRQRPKTNFMVLTSKEIPGPGTYESLPAVNAVGKYPISKYNNSCATLFNPKNSKRFVKDFSTNLYAPGPGTYPVDKTGIQKDGNYFISKFHSSNVRSFPKESRRTGSVGKAGTPAPGSYRLPSDFGYYESRHKANRSAGDMGENKAQQ</sequence>
<dbReference type="InterPro" id="IPR051291">
    <property type="entry name" value="CIMAP"/>
</dbReference>
<accession>A0A8S1VCU5</accession>
<dbReference type="Pfam" id="PF07004">
    <property type="entry name" value="SHIPPO-rpt"/>
    <property type="match status" value="4"/>
</dbReference>
<protein>
    <recommendedName>
        <fullName evidence="4">Sperm-tail PG-rich repeat-containing protein 2</fullName>
    </recommendedName>
</protein>
<evidence type="ECO:0000313" key="2">
    <source>
        <dbReference type="EMBL" id="CAD8172746.1"/>
    </source>
</evidence>
<feature type="region of interest" description="Disordered" evidence="1">
    <location>
        <begin position="219"/>
        <end position="270"/>
    </location>
</feature>
<dbReference type="OrthoDB" id="308476at2759"/>
<name>A0A8S1VCU5_PAROT</name>
<keyword evidence="3" id="KW-1185">Reference proteome</keyword>
<organism evidence="2 3">
    <name type="scientific">Paramecium octaurelia</name>
    <dbReference type="NCBI Taxonomy" id="43137"/>
    <lineage>
        <taxon>Eukaryota</taxon>
        <taxon>Sar</taxon>
        <taxon>Alveolata</taxon>
        <taxon>Ciliophora</taxon>
        <taxon>Intramacronucleata</taxon>
        <taxon>Oligohymenophorea</taxon>
        <taxon>Peniculida</taxon>
        <taxon>Parameciidae</taxon>
        <taxon>Paramecium</taxon>
    </lineage>
</organism>
<dbReference type="EMBL" id="CAJJDP010000059">
    <property type="protein sequence ID" value="CAD8172746.1"/>
    <property type="molecule type" value="Genomic_DNA"/>
</dbReference>
<proteinExistence type="predicted"/>